<comment type="caution">
    <text evidence="1">The sequence shown here is derived from an EMBL/GenBank/DDBJ whole genome shotgun (WGS) entry which is preliminary data.</text>
</comment>
<reference evidence="1" key="2">
    <citation type="submission" date="2012-10" db="EMBL/GenBank/DDBJ databases">
        <title>Improved high-quality draft of Thermaerobacter subterraneus C21, DSM 13965.</title>
        <authorList>
            <consortium name="DOE Joint Genome Institute"/>
            <person name="Eisen J."/>
            <person name="Huntemann M."/>
            <person name="Wei C.-L."/>
            <person name="Han J."/>
            <person name="Detter J.C."/>
            <person name="Han C."/>
            <person name="Tapia R."/>
            <person name="Chen A."/>
            <person name="Kyrpides N."/>
            <person name="Mavromatis K."/>
            <person name="Markowitz V."/>
            <person name="Szeto E."/>
            <person name="Ivanova N."/>
            <person name="Mikhailova N."/>
            <person name="Ovchinnikova G."/>
            <person name="Pagani I."/>
            <person name="Pati A."/>
            <person name="Goodwin L."/>
            <person name="Nordberg H.P."/>
            <person name="Cantor M.N."/>
            <person name="Hua S.X."/>
            <person name="Woyke T."/>
            <person name="Eisen J."/>
            <person name="Klenk H.-P."/>
        </authorList>
    </citation>
    <scope>NUCLEOTIDE SEQUENCE [LARGE SCALE GENOMIC DNA]</scope>
    <source>
        <strain evidence="1">DSM 13965</strain>
    </source>
</reference>
<evidence type="ECO:0000313" key="1">
    <source>
        <dbReference type="EMBL" id="EKP94989.1"/>
    </source>
</evidence>
<evidence type="ECO:0000313" key="2">
    <source>
        <dbReference type="Proteomes" id="UP000005710"/>
    </source>
</evidence>
<protein>
    <submittedName>
        <fullName evidence="1">Uncharacterized protein</fullName>
    </submittedName>
</protein>
<sequence length="36" mass="3889">MVLPSLVLSLVLFFLLQREFAEGHTLSGIKVSGTKG</sequence>
<gene>
    <name evidence="1" type="ORF">ThesuDRAFT_00712</name>
</gene>
<dbReference type="STRING" id="867903.ThesuDRAFT_00712"/>
<dbReference type="Proteomes" id="UP000005710">
    <property type="component" value="Unassembled WGS sequence"/>
</dbReference>
<dbReference type="EMBL" id="AENY02000002">
    <property type="protein sequence ID" value="EKP94989.1"/>
    <property type="molecule type" value="Genomic_DNA"/>
</dbReference>
<accession>K6Q204</accession>
<dbReference type="AlphaFoldDB" id="K6Q204"/>
<keyword evidence="2" id="KW-1185">Reference proteome</keyword>
<dbReference type="HOGENOM" id="CLU_3359037_0_0_9"/>
<name>K6Q204_9FIRM</name>
<reference evidence="1" key="1">
    <citation type="submission" date="2010-10" db="EMBL/GenBank/DDBJ databases">
        <authorList>
            <consortium name="US DOE Joint Genome Institute (JGI-PGF)"/>
            <person name="Lucas S."/>
            <person name="Copeland A."/>
            <person name="Lapidus A."/>
            <person name="Bruce D."/>
            <person name="Goodwin L."/>
            <person name="Pitluck S."/>
            <person name="Kyrpides N."/>
            <person name="Mavromatis K."/>
            <person name="Detter J.C."/>
            <person name="Han C."/>
            <person name="Land M."/>
            <person name="Hauser L."/>
            <person name="Markowitz V."/>
            <person name="Cheng J.-F."/>
            <person name="Hugenholtz P."/>
            <person name="Woyke T."/>
            <person name="Wu D."/>
            <person name="Pukall R."/>
            <person name="Wahrenburg C."/>
            <person name="Brambilla E."/>
            <person name="Klenk H.-P."/>
            <person name="Eisen J.A."/>
        </authorList>
    </citation>
    <scope>NUCLEOTIDE SEQUENCE [LARGE SCALE GENOMIC DNA]</scope>
    <source>
        <strain evidence="1">DSM 13965</strain>
    </source>
</reference>
<organism evidence="1 2">
    <name type="scientific">Thermaerobacter subterraneus DSM 13965</name>
    <dbReference type="NCBI Taxonomy" id="867903"/>
    <lineage>
        <taxon>Bacteria</taxon>
        <taxon>Bacillati</taxon>
        <taxon>Bacillota</taxon>
        <taxon>Clostridia</taxon>
        <taxon>Eubacteriales</taxon>
        <taxon>Clostridiales Family XVII. Incertae Sedis</taxon>
        <taxon>Thermaerobacter</taxon>
    </lineage>
</organism>
<proteinExistence type="predicted"/>